<keyword evidence="8" id="KW-0408">Iron</keyword>
<evidence type="ECO:0000256" key="5">
    <source>
        <dbReference type="ARBA" id="ARBA00022643"/>
    </source>
</evidence>
<dbReference type="PANTHER" id="PTHR42917:SF2">
    <property type="entry name" value="2,4-DIENOYL-COA REDUCTASE [(2E)-ENOYL-COA-PRODUCING]"/>
    <property type="match status" value="1"/>
</dbReference>
<evidence type="ECO:0000256" key="6">
    <source>
        <dbReference type="ARBA" id="ARBA00022723"/>
    </source>
</evidence>
<dbReference type="SUPFAM" id="SSF51395">
    <property type="entry name" value="FMN-linked oxidoreductases"/>
    <property type="match status" value="1"/>
</dbReference>
<dbReference type="PRINTS" id="PR00368">
    <property type="entry name" value="FADPNR"/>
</dbReference>
<dbReference type="SUPFAM" id="SSF51905">
    <property type="entry name" value="FAD/NAD(P)-binding domain"/>
    <property type="match status" value="1"/>
</dbReference>
<dbReference type="GO" id="GO:0046872">
    <property type="term" value="F:metal ion binding"/>
    <property type="evidence" value="ECO:0007669"/>
    <property type="project" value="UniProtKB-KW"/>
</dbReference>
<evidence type="ECO:0000256" key="8">
    <source>
        <dbReference type="ARBA" id="ARBA00023004"/>
    </source>
</evidence>
<sequence>MSRYDRVMQPFDLAGVEVRNRIFLPAHTTNFGVDFLPTRRHVAYLRERARTVGLVIVEPLRVHRTSLGRSGGLSGSDRRALDGLRRIVEAIREEGARAFVQITHAGRHGPNDTHGLPAWGPSAIPWVAGGEIPHAMTRAEMTEVREAYLETAGLAAEAGFEGMEVHIGHGHLLHQFLSPAANAREDDYGGSLENRLRFPLEVVEAVTREMQGIMPVGLRTSVDDVQPGALGPEEQREITARAVKVPGVAFFNASVAAYQWPSIGHHVADMAHPPHPFRDLTEALRPVIGKLPLLTANRYRTLAEAEDTLARGSIDMVGMNRAHMADPQLIDKALEGRDDQIRPCVAHNFCIGQVGAHRPISCMMNPRVGREDHWSEQPPRTMSPRRVLVIGGGPSGLEAARLAALAGHEVTLRERAVTLGGVLNVAGTGTGRSDLHRMRDWLTGAVRRAGVTLHTGSEVTPEAVAAARPDTVILACGAARSAAPLAGLPALTADRALSMPRDWEGRRVAIRDDEGSWATLSVAETLAAAGATVEIFQASTTPLWAVSLYSRMTALERLAAAGVTFRLGHVLTGGADGMLEATIPMQQRAQGFGPYDTLVHAAPGRAATALQSALEERGLHPLTIGDATAPRTLFEAMQDANRIARVL</sequence>
<evidence type="ECO:0000256" key="4">
    <source>
        <dbReference type="ARBA" id="ARBA00022630"/>
    </source>
</evidence>
<evidence type="ECO:0000259" key="11">
    <source>
        <dbReference type="Pfam" id="PF07992"/>
    </source>
</evidence>
<dbReference type="Gene3D" id="3.40.50.720">
    <property type="entry name" value="NAD(P)-binding Rossmann-like Domain"/>
    <property type="match status" value="1"/>
</dbReference>
<dbReference type="InterPro" id="IPR001155">
    <property type="entry name" value="OxRdtase_FMN_N"/>
</dbReference>
<dbReference type="GO" id="GO:0010181">
    <property type="term" value="F:FMN binding"/>
    <property type="evidence" value="ECO:0007669"/>
    <property type="project" value="InterPro"/>
</dbReference>
<keyword evidence="6" id="KW-0479">Metal-binding</keyword>
<evidence type="ECO:0000256" key="9">
    <source>
        <dbReference type="ARBA" id="ARBA00023014"/>
    </source>
</evidence>
<evidence type="ECO:0000313" key="12">
    <source>
        <dbReference type="EMBL" id="EPX85113.1"/>
    </source>
</evidence>
<proteinExistence type="inferred from homology"/>
<evidence type="ECO:0000313" key="13">
    <source>
        <dbReference type="Proteomes" id="UP000015347"/>
    </source>
</evidence>
<dbReference type="AlphaFoldDB" id="S9QZM7"/>
<comment type="cofactor">
    <cofactor evidence="2">
        <name>[4Fe-4S] cluster</name>
        <dbReference type="ChEBI" id="CHEBI:49883"/>
    </cofactor>
</comment>
<evidence type="ECO:0000256" key="1">
    <source>
        <dbReference type="ARBA" id="ARBA00001917"/>
    </source>
</evidence>
<dbReference type="GO" id="GO:0016491">
    <property type="term" value="F:oxidoreductase activity"/>
    <property type="evidence" value="ECO:0007669"/>
    <property type="project" value="UniProtKB-KW"/>
</dbReference>
<dbReference type="OrthoDB" id="9784632at2"/>
<dbReference type="STRING" id="1123237.Salmuc_01069"/>
<dbReference type="EMBL" id="APVH01000010">
    <property type="protein sequence ID" value="EPX85113.1"/>
    <property type="molecule type" value="Genomic_DNA"/>
</dbReference>
<keyword evidence="7" id="KW-0560">Oxidoreductase</keyword>
<dbReference type="Pfam" id="PF00724">
    <property type="entry name" value="Oxidored_FMN"/>
    <property type="match status" value="1"/>
</dbReference>
<dbReference type="InterPro" id="IPR013785">
    <property type="entry name" value="Aldolase_TIM"/>
</dbReference>
<protein>
    <submittedName>
        <fullName evidence="12">NADH:flavin oxidoreductase/NADH oxidase</fullName>
    </submittedName>
</protein>
<evidence type="ECO:0000256" key="3">
    <source>
        <dbReference type="ARBA" id="ARBA00011048"/>
    </source>
</evidence>
<comment type="similarity">
    <text evidence="3">In the N-terminal section; belongs to the NADH:flavin oxidoreductase/NADH oxidase family.</text>
</comment>
<dbReference type="InterPro" id="IPR036188">
    <property type="entry name" value="FAD/NAD-bd_sf"/>
</dbReference>
<dbReference type="InterPro" id="IPR051793">
    <property type="entry name" value="NADH:flavin_oxidoreductase"/>
</dbReference>
<dbReference type="InterPro" id="IPR023753">
    <property type="entry name" value="FAD/NAD-binding_dom"/>
</dbReference>
<dbReference type="HOGENOM" id="CLU_012153_1_2_5"/>
<dbReference type="PANTHER" id="PTHR42917">
    <property type="entry name" value="2,4-DIENOYL-COA REDUCTASE"/>
    <property type="match status" value="1"/>
</dbReference>
<gene>
    <name evidence="12" type="ORF">Salmuc_01069</name>
</gene>
<name>S9QZM7_9RHOB</name>
<dbReference type="Pfam" id="PF07992">
    <property type="entry name" value="Pyr_redox_2"/>
    <property type="match status" value="1"/>
</dbReference>
<dbReference type="Proteomes" id="UP000015347">
    <property type="component" value="Unassembled WGS sequence"/>
</dbReference>
<keyword evidence="13" id="KW-1185">Reference proteome</keyword>
<keyword evidence="4" id="KW-0285">Flavoprotein</keyword>
<dbReference type="eggNOG" id="COG1902">
    <property type="taxonomic scope" value="Bacteria"/>
</dbReference>
<evidence type="ECO:0000256" key="2">
    <source>
        <dbReference type="ARBA" id="ARBA00001966"/>
    </source>
</evidence>
<accession>S9QZM7</accession>
<keyword evidence="5" id="KW-0288">FMN</keyword>
<reference evidence="13" key="1">
    <citation type="journal article" date="2014" name="Stand. Genomic Sci.">
        <title>Genome sequence of the exopolysaccharide-producing Salipiger mucosus type strain (DSM 16094(T)), a moderately halophilic member of the Roseobacter clade.</title>
        <authorList>
            <person name="Riedel T."/>
            <person name="Spring S."/>
            <person name="Fiebig A."/>
            <person name="Petersen J."/>
            <person name="Kyrpides N.C."/>
            <person name="Goker M."/>
            <person name="Klenk H.P."/>
        </authorList>
    </citation>
    <scope>NUCLEOTIDE SEQUENCE [LARGE SCALE GENOMIC DNA]</scope>
    <source>
        <strain evidence="13">DSM 16094</strain>
    </source>
</reference>
<dbReference type="Gene3D" id="3.20.20.70">
    <property type="entry name" value="Aldolase class I"/>
    <property type="match status" value="1"/>
</dbReference>
<evidence type="ECO:0000259" key="10">
    <source>
        <dbReference type="Pfam" id="PF00724"/>
    </source>
</evidence>
<dbReference type="SUPFAM" id="SSF51971">
    <property type="entry name" value="Nucleotide-binding domain"/>
    <property type="match status" value="1"/>
</dbReference>
<comment type="caution">
    <text evidence="12">The sequence shown here is derived from an EMBL/GenBank/DDBJ whole genome shotgun (WGS) entry which is preliminary data.</text>
</comment>
<dbReference type="GO" id="GO:0051536">
    <property type="term" value="F:iron-sulfur cluster binding"/>
    <property type="evidence" value="ECO:0007669"/>
    <property type="project" value="UniProtKB-KW"/>
</dbReference>
<keyword evidence="9" id="KW-0411">Iron-sulfur</keyword>
<feature type="domain" description="FAD/NAD(P)-binding" evidence="11">
    <location>
        <begin position="381"/>
        <end position="460"/>
    </location>
</feature>
<comment type="cofactor">
    <cofactor evidence="1">
        <name>FMN</name>
        <dbReference type="ChEBI" id="CHEBI:58210"/>
    </cofactor>
</comment>
<feature type="domain" description="NADH:flavin oxidoreductase/NADH oxidase N-terminal" evidence="10">
    <location>
        <begin position="8"/>
        <end position="339"/>
    </location>
</feature>
<dbReference type="Gene3D" id="3.50.50.60">
    <property type="entry name" value="FAD/NAD(P)-binding domain"/>
    <property type="match status" value="1"/>
</dbReference>
<dbReference type="eggNOG" id="COG0446">
    <property type="taxonomic scope" value="Bacteria"/>
</dbReference>
<evidence type="ECO:0000256" key="7">
    <source>
        <dbReference type="ARBA" id="ARBA00023002"/>
    </source>
</evidence>
<organism evidence="12 13">
    <name type="scientific">Salipiger mucosus DSM 16094</name>
    <dbReference type="NCBI Taxonomy" id="1123237"/>
    <lineage>
        <taxon>Bacteria</taxon>
        <taxon>Pseudomonadati</taxon>
        <taxon>Pseudomonadota</taxon>
        <taxon>Alphaproteobacteria</taxon>
        <taxon>Rhodobacterales</taxon>
        <taxon>Roseobacteraceae</taxon>
        <taxon>Salipiger</taxon>
    </lineage>
</organism>
<dbReference type="RefSeq" id="WP_020040860.1">
    <property type="nucleotide sequence ID" value="NZ_KE557273.1"/>
</dbReference>